<dbReference type="GO" id="GO:0043022">
    <property type="term" value="F:ribosome binding"/>
    <property type="evidence" value="ECO:0007669"/>
    <property type="project" value="TreeGrafter"/>
</dbReference>
<evidence type="ECO:0000256" key="4">
    <source>
        <dbReference type="ARBA" id="ARBA00022768"/>
    </source>
</evidence>
<dbReference type="GO" id="GO:1990904">
    <property type="term" value="C:ribonucleoprotein complex"/>
    <property type="evidence" value="ECO:0007669"/>
    <property type="project" value="TreeGrafter"/>
</dbReference>
<keyword evidence="5" id="KW-0342">GTP-binding</keyword>
<dbReference type="Pfam" id="PF00009">
    <property type="entry name" value="GTP_EFTU"/>
    <property type="match status" value="1"/>
</dbReference>
<dbReference type="SUPFAM" id="SSF54211">
    <property type="entry name" value="Ribosomal protein S5 domain 2-like"/>
    <property type="match status" value="1"/>
</dbReference>
<dbReference type="InterPro" id="IPR000795">
    <property type="entry name" value="T_Tr_GTP-bd_dom"/>
</dbReference>
<name>A0A5N3WWA6_MUNMU</name>
<reference evidence="8 9" key="1">
    <citation type="submission" date="2019-06" db="EMBL/GenBank/DDBJ databases">
        <title>Discovery of a novel chromosome fission-fusion reversal in muntjac.</title>
        <authorList>
            <person name="Mudd A.B."/>
            <person name="Bredeson J.V."/>
            <person name="Baum R."/>
            <person name="Hockemeyer D."/>
            <person name="Rokhsar D.S."/>
        </authorList>
    </citation>
    <scope>NUCLEOTIDE SEQUENCE [LARGE SCALE GENOMIC DNA]</scope>
    <source>
        <strain evidence="8">UTSW_UCB_Mm</strain>
        <tissue evidence="8">Fibroblast cell line</tissue>
    </source>
</reference>
<organism evidence="8 9">
    <name type="scientific">Muntiacus muntjak</name>
    <name type="common">Barking deer</name>
    <name type="synonym">Indian muntjac</name>
    <dbReference type="NCBI Taxonomy" id="9888"/>
    <lineage>
        <taxon>Eukaryota</taxon>
        <taxon>Metazoa</taxon>
        <taxon>Chordata</taxon>
        <taxon>Craniata</taxon>
        <taxon>Vertebrata</taxon>
        <taxon>Euteleostomi</taxon>
        <taxon>Mammalia</taxon>
        <taxon>Eutheria</taxon>
        <taxon>Laurasiatheria</taxon>
        <taxon>Artiodactyla</taxon>
        <taxon>Ruminantia</taxon>
        <taxon>Pecora</taxon>
        <taxon>Cervidae</taxon>
        <taxon>Muntiacinae</taxon>
        <taxon>Muntiacus</taxon>
    </lineage>
</organism>
<comment type="caution">
    <text evidence="8">The sequence shown here is derived from an EMBL/GenBank/DDBJ whole genome shotgun (WGS) entry which is preliminary data.</text>
</comment>
<dbReference type="SMART" id="SM00889">
    <property type="entry name" value="EFG_IV"/>
    <property type="match status" value="1"/>
</dbReference>
<sequence>MLHNRRSGSLPASLSPSLAQTSSLGSAWENPPPSTIMVNFSVDQIQFIMDKKANIRNMSVIAHVDQGNFTLMDFLVCKAGTSPLPRLGRPASLTPGRMSRIIRIKSTAVSLFYKPSENNNLNFIKQSKDGSGFLINLIDSPGDVDFSSEVTTALRVTDGTLVVVDCVSVVCVQTETALHQAVTKGIKLVLMMNKMDWALLELQQEPEHSIISTYGEGESGPMGNIIINPVLGIVGFRSDLHSWAFTLKPFPELYVAKFVAKGEGQLGPAEQAKKVEDIMKKLGGDQYFDPHTSKFSKLVNGPNDKKLLWTFCQLILDPIFKVFDPIMNFKKQEMAKLIEKLDIKLDSALLQMITIHLPSPVTAQKYRCELLYEGPPDDEAAMGIKSCDPKGRFYAFGQVFSGLVSTGRKVCIMGPNYTPSRGERGPPIEDVPCGNIMGLVDMDQFLVKTDTITTFEHAHNTQVMKFSVNPVVRVAVEAKNPANLPKLVEGLKWLAKVGPHGALHLEICLKDVEEDHETVSEKSNMLFLSKSPNKHNGFYMKARPFPDSLAKGINKGEVSAPRAQQRARYLAEKYKWDVAEAHKIWCFGPDSMGPSILTDITKGMQYLNEITDGDGVLCKKNMRGVCFDVHDVTLHTDAIHCGGGQIIPMARRCLYADRPALCPEQVAGGICGVLNRKRGHVFKETQLAGTPIFSFGFTADLRSNTGGQAFPQCVFNHRQILPGDPFNNTSRPSQVVVETHKR</sequence>
<keyword evidence="3" id="KW-0547">Nucleotide-binding</keyword>
<dbReference type="InterPro" id="IPR020568">
    <property type="entry name" value="Ribosomal_Su5_D2-typ_SF"/>
</dbReference>
<dbReference type="InterPro" id="IPR014721">
    <property type="entry name" value="Ribsml_uS5_D2-typ_fold_subgr"/>
</dbReference>
<keyword evidence="4" id="KW-0251">Elongation factor</keyword>
<evidence type="ECO:0000256" key="6">
    <source>
        <dbReference type="ARBA" id="ARBA00024731"/>
    </source>
</evidence>
<evidence type="ECO:0000256" key="2">
    <source>
        <dbReference type="ARBA" id="ARBA00022490"/>
    </source>
</evidence>
<evidence type="ECO:0000313" key="9">
    <source>
        <dbReference type="Proteomes" id="UP000326458"/>
    </source>
</evidence>
<dbReference type="InterPro" id="IPR035647">
    <property type="entry name" value="EFG_III/V"/>
</dbReference>
<dbReference type="PROSITE" id="PS51722">
    <property type="entry name" value="G_TR_2"/>
    <property type="match status" value="1"/>
</dbReference>
<dbReference type="SUPFAM" id="SSF54980">
    <property type="entry name" value="EF-G C-terminal domain-like"/>
    <property type="match status" value="2"/>
</dbReference>
<dbReference type="InterPro" id="IPR009000">
    <property type="entry name" value="Transl_B-barrel_sf"/>
</dbReference>
<evidence type="ECO:0000256" key="5">
    <source>
        <dbReference type="ARBA" id="ARBA00023134"/>
    </source>
</evidence>
<evidence type="ECO:0000256" key="3">
    <source>
        <dbReference type="ARBA" id="ARBA00022741"/>
    </source>
</evidence>
<dbReference type="Gene3D" id="2.40.30.10">
    <property type="entry name" value="Translation factors"/>
    <property type="match status" value="1"/>
</dbReference>
<dbReference type="Proteomes" id="UP000326458">
    <property type="component" value="Unassembled WGS sequence"/>
</dbReference>
<dbReference type="CDD" id="cd01681">
    <property type="entry name" value="aeEF2_snRNP_like_IV"/>
    <property type="match status" value="1"/>
</dbReference>
<dbReference type="CDD" id="cd04096">
    <property type="entry name" value="eEF2_snRNP_like_C"/>
    <property type="match status" value="1"/>
</dbReference>
<comment type="function">
    <text evidence="6">Catalyzes the GTP-dependent ribosomal translocation step during translation elongation. During this step, the ribosome changes from the pre-translocational (PRE) to the post-translocational (POST) state as the newly formed A-site-bound peptidyl-tRNA and P-site-bound deacylated tRNA move to the P and E sites, respectively. Catalyzes the coordinated movement of the two tRNA molecules, the mRNA and conformational changes in the ribosome.</text>
</comment>
<dbReference type="SUPFAM" id="SSF50447">
    <property type="entry name" value="Translation proteins"/>
    <property type="match status" value="1"/>
</dbReference>
<accession>A0A5N3WWA6</accession>
<gene>
    <name evidence="8" type="ORF">FD754_010077</name>
</gene>
<dbReference type="GO" id="GO:0005525">
    <property type="term" value="F:GTP binding"/>
    <property type="evidence" value="ECO:0007669"/>
    <property type="project" value="UniProtKB-KW"/>
</dbReference>
<dbReference type="Gene3D" id="3.30.70.240">
    <property type="match status" value="1"/>
</dbReference>
<dbReference type="PRINTS" id="PR00315">
    <property type="entry name" value="ELONGATNFCT"/>
</dbReference>
<feature type="domain" description="Tr-type G" evidence="7">
    <location>
        <begin position="53"/>
        <end position="361"/>
    </location>
</feature>
<dbReference type="PANTHER" id="PTHR42908">
    <property type="entry name" value="TRANSLATION ELONGATION FACTOR-RELATED"/>
    <property type="match status" value="1"/>
</dbReference>
<dbReference type="InterPro" id="IPR027417">
    <property type="entry name" value="P-loop_NTPase"/>
</dbReference>
<keyword evidence="9" id="KW-1185">Reference proteome</keyword>
<keyword evidence="2" id="KW-0963">Cytoplasm</keyword>
<dbReference type="Pfam" id="PF03764">
    <property type="entry name" value="EFG_IV"/>
    <property type="match status" value="1"/>
</dbReference>
<protein>
    <recommendedName>
        <fullName evidence="1">Elongation factor 2</fullName>
    </recommendedName>
</protein>
<keyword evidence="4" id="KW-0648">Protein biosynthesis</keyword>
<dbReference type="GO" id="GO:0003746">
    <property type="term" value="F:translation elongation factor activity"/>
    <property type="evidence" value="ECO:0007669"/>
    <property type="project" value="UniProtKB-KW"/>
</dbReference>
<evidence type="ECO:0000313" key="8">
    <source>
        <dbReference type="EMBL" id="KAB0365921.1"/>
    </source>
</evidence>
<proteinExistence type="predicted"/>
<dbReference type="AlphaFoldDB" id="A0A5N3WWA6"/>
<dbReference type="Gene3D" id="3.30.230.10">
    <property type="match status" value="1"/>
</dbReference>
<dbReference type="GO" id="GO:0005829">
    <property type="term" value="C:cytosol"/>
    <property type="evidence" value="ECO:0007669"/>
    <property type="project" value="TreeGrafter"/>
</dbReference>
<dbReference type="SUPFAM" id="SSF52540">
    <property type="entry name" value="P-loop containing nucleoside triphosphate hydrolases"/>
    <property type="match status" value="1"/>
</dbReference>
<evidence type="ECO:0000256" key="1">
    <source>
        <dbReference type="ARBA" id="ARBA00017891"/>
    </source>
</evidence>
<dbReference type="InterPro" id="IPR005517">
    <property type="entry name" value="Transl_elong_EFG/EF2_IV"/>
</dbReference>
<dbReference type="PANTHER" id="PTHR42908:SF35">
    <property type="entry name" value="ELONGATION FACTOR 2"/>
    <property type="match status" value="1"/>
</dbReference>
<evidence type="ECO:0000259" key="7">
    <source>
        <dbReference type="PROSITE" id="PS51722"/>
    </source>
</evidence>
<dbReference type="GO" id="GO:0003924">
    <property type="term" value="F:GTPase activity"/>
    <property type="evidence" value="ECO:0007669"/>
    <property type="project" value="InterPro"/>
</dbReference>
<dbReference type="EMBL" id="VCEA01000001">
    <property type="protein sequence ID" value="KAB0365921.1"/>
    <property type="molecule type" value="Genomic_DNA"/>
</dbReference>
<dbReference type="Gene3D" id="3.40.50.300">
    <property type="entry name" value="P-loop containing nucleotide triphosphate hydrolases"/>
    <property type="match status" value="1"/>
</dbReference>